<dbReference type="InterPro" id="IPR017850">
    <property type="entry name" value="Alkaline_phosphatase_core_sf"/>
</dbReference>
<comment type="caution">
    <text evidence="2">The sequence shown here is derived from an EMBL/GenBank/DDBJ whole genome shotgun (WGS) entry which is preliminary data.</text>
</comment>
<dbReference type="EMBL" id="JAIWYP010000015">
    <property type="protein sequence ID" value="KAH3699444.1"/>
    <property type="molecule type" value="Genomic_DNA"/>
</dbReference>
<evidence type="ECO:0000313" key="2">
    <source>
        <dbReference type="EMBL" id="KAH3699444.1"/>
    </source>
</evidence>
<feature type="transmembrane region" description="Helical" evidence="1">
    <location>
        <begin position="27"/>
        <end position="47"/>
    </location>
</feature>
<dbReference type="FunFam" id="3.40.720.10:FF:000017">
    <property type="entry name" value="Predicted protein"/>
    <property type="match status" value="1"/>
</dbReference>
<dbReference type="GO" id="GO:0005615">
    <property type="term" value="C:extracellular space"/>
    <property type="evidence" value="ECO:0007669"/>
    <property type="project" value="TreeGrafter"/>
</dbReference>
<dbReference type="PANTHER" id="PTHR10974">
    <property type="entry name" value="FI08016P-RELATED"/>
    <property type="match status" value="1"/>
</dbReference>
<dbReference type="Proteomes" id="UP000828390">
    <property type="component" value="Unassembled WGS sequence"/>
</dbReference>
<evidence type="ECO:0000313" key="3">
    <source>
        <dbReference type="Proteomes" id="UP000828390"/>
    </source>
</evidence>
<dbReference type="InterPro" id="IPR004245">
    <property type="entry name" value="DUF229"/>
</dbReference>
<keyword evidence="3" id="KW-1185">Reference proteome</keyword>
<protein>
    <submittedName>
        <fullName evidence="2">Uncharacterized protein</fullName>
    </submittedName>
</protein>
<organism evidence="2 3">
    <name type="scientific">Dreissena polymorpha</name>
    <name type="common">Zebra mussel</name>
    <name type="synonym">Mytilus polymorpha</name>
    <dbReference type="NCBI Taxonomy" id="45954"/>
    <lineage>
        <taxon>Eukaryota</taxon>
        <taxon>Metazoa</taxon>
        <taxon>Spiralia</taxon>
        <taxon>Lophotrochozoa</taxon>
        <taxon>Mollusca</taxon>
        <taxon>Bivalvia</taxon>
        <taxon>Autobranchia</taxon>
        <taxon>Heteroconchia</taxon>
        <taxon>Euheterodonta</taxon>
        <taxon>Imparidentia</taxon>
        <taxon>Neoheterodontei</taxon>
        <taxon>Myida</taxon>
        <taxon>Dreissenoidea</taxon>
        <taxon>Dreissenidae</taxon>
        <taxon>Dreissena</taxon>
    </lineage>
</organism>
<dbReference type="Pfam" id="PF02995">
    <property type="entry name" value="DUF229"/>
    <property type="match status" value="1"/>
</dbReference>
<dbReference type="PANTHER" id="PTHR10974:SF6">
    <property type="entry name" value="PROTEIN CBG19234"/>
    <property type="match status" value="1"/>
</dbReference>
<dbReference type="SUPFAM" id="SSF53649">
    <property type="entry name" value="Alkaline phosphatase-like"/>
    <property type="match status" value="1"/>
</dbReference>
<reference evidence="2" key="2">
    <citation type="submission" date="2020-11" db="EMBL/GenBank/DDBJ databases">
        <authorList>
            <person name="McCartney M.A."/>
            <person name="Auch B."/>
            <person name="Kono T."/>
            <person name="Mallez S."/>
            <person name="Becker A."/>
            <person name="Gohl D.M."/>
            <person name="Silverstein K.A.T."/>
            <person name="Koren S."/>
            <person name="Bechman K.B."/>
            <person name="Herman A."/>
            <person name="Abrahante J.E."/>
            <person name="Garbe J."/>
        </authorList>
    </citation>
    <scope>NUCLEOTIDE SEQUENCE</scope>
    <source>
        <strain evidence="2">Duluth1</strain>
        <tissue evidence="2">Whole animal</tissue>
    </source>
</reference>
<keyword evidence="1" id="KW-1133">Transmembrane helix</keyword>
<sequence length="667" mass="77248">MVRVMKQTDISINMTSKYCRRRYIRRIALISCVVLIISLAIYFHVIVRQTYLNINIRNTCVIPILDPFDPSIMPYVWEPGPLACDKTPQLIHQDDTGVLRFNTTLMELLNLQKDQVHCVFRIVTRNRDDATVKFGEETHFVPEYSVKADVYQVICRDRNGDVIFEKVLTSVNVGDVTREVSVMDETRDQLSVVFLGIDSVSRSAAFRKLPKSMKYLKEDLNSYDLRGLMKVGENTFPNIMALLAGNVFHGFCDTTPCDDLPFIWKNFSAKGYATFFAEDWTGESTFENHKGGWRDPPTDHFMRPFYLAIEQLAKENKLNKIGSFLKYQLELKNIIGQSATTFQRMCYKDLPQYVHQNKFLKQFLTSYTNKRKFALSFTNTLCHEADNLLSYGDDFTLEFLRWLKYGGHLENTVFVLFADHGSRLERIRNTLVGRLEDRMPVMELLVPEHIKERYPSLDRALRVNQDRLITFFDFHQTLIDIMNQSFRNPTIQMENGRTKGISLFNEIPAARSCYDAWIPENFCACYESVQVGTDTTDSQLLAAHMLREINQLKSGQPKCIELNLHKVQEVRKISDGLKHVESTLYGRATFFNLRAPEKSRLDRLEVTLVTYPGCGIFEATYEMRNRVNIQRIGEIVRINRYGNTSHCMHVKELKPFCFCGDVTSKPC</sequence>
<keyword evidence="1" id="KW-0812">Transmembrane</keyword>
<reference evidence="2" key="1">
    <citation type="journal article" date="2019" name="bioRxiv">
        <title>The Genome of the Zebra Mussel, Dreissena polymorpha: A Resource for Invasive Species Research.</title>
        <authorList>
            <person name="McCartney M.A."/>
            <person name="Auch B."/>
            <person name="Kono T."/>
            <person name="Mallez S."/>
            <person name="Zhang Y."/>
            <person name="Obille A."/>
            <person name="Becker A."/>
            <person name="Abrahante J.E."/>
            <person name="Garbe J."/>
            <person name="Badalamenti J.P."/>
            <person name="Herman A."/>
            <person name="Mangelson H."/>
            <person name="Liachko I."/>
            <person name="Sullivan S."/>
            <person name="Sone E.D."/>
            <person name="Koren S."/>
            <person name="Silverstein K.A.T."/>
            <person name="Beckman K.B."/>
            <person name="Gohl D.M."/>
        </authorList>
    </citation>
    <scope>NUCLEOTIDE SEQUENCE</scope>
    <source>
        <strain evidence="2">Duluth1</strain>
        <tissue evidence="2">Whole animal</tissue>
    </source>
</reference>
<dbReference type="CDD" id="cd16021">
    <property type="entry name" value="ALP_like"/>
    <property type="match status" value="1"/>
</dbReference>
<keyword evidence="1" id="KW-0472">Membrane</keyword>
<dbReference type="AlphaFoldDB" id="A0A9D3YII9"/>
<evidence type="ECO:0000256" key="1">
    <source>
        <dbReference type="SAM" id="Phobius"/>
    </source>
</evidence>
<name>A0A9D3YII9_DREPO</name>
<accession>A0A9D3YII9</accession>
<dbReference type="Gene3D" id="3.40.720.10">
    <property type="entry name" value="Alkaline Phosphatase, subunit A"/>
    <property type="match status" value="1"/>
</dbReference>
<proteinExistence type="predicted"/>
<gene>
    <name evidence="2" type="ORF">DPMN_074399</name>
</gene>